<sequence>SWEKCEGENILKSHRTGCVHKICPSLARIDDKVITDIKTFAEFFKNPSMDSFWDEHFSTLKEEEENWDQDEEQRDVLDAILQKTANRAEGAEATTTDIQDLLSELNISKPSNHKPVQIGKISKKHSSNTTTTTTPGTFVMLDMDKYADEWPQVAKILTVISTTETEIRWYKGAKTSTWSPATRRVKGSRGGKTEPFIEIINNNVIWFSGFSLTPSGHLPKQVREEVDAHVD</sequence>
<accession>A0ABY7EAB3</accession>
<feature type="non-terminal residue" evidence="1">
    <location>
        <position position="1"/>
    </location>
</feature>
<proteinExistence type="predicted"/>
<protein>
    <submittedName>
        <fullName evidence="1">Uncharacterized protein</fullName>
    </submittedName>
</protein>
<dbReference type="Proteomes" id="UP001164746">
    <property type="component" value="Chromosome 5"/>
</dbReference>
<keyword evidence="2" id="KW-1185">Reference proteome</keyword>
<reference evidence="1" key="1">
    <citation type="submission" date="2022-11" db="EMBL/GenBank/DDBJ databases">
        <title>Centuries of genome instability and evolution in soft-shell clam transmissible cancer (bioRxiv).</title>
        <authorList>
            <person name="Hart S.F.M."/>
            <person name="Yonemitsu M.A."/>
            <person name="Giersch R.M."/>
            <person name="Beal B.F."/>
            <person name="Arriagada G."/>
            <person name="Davis B.W."/>
            <person name="Ostrander E.A."/>
            <person name="Goff S.P."/>
            <person name="Metzger M.J."/>
        </authorList>
    </citation>
    <scope>NUCLEOTIDE SEQUENCE</scope>
    <source>
        <strain evidence="1">MELC-2E11</strain>
        <tissue evidence="1">Siphon/mantle</tissue>
    </source>
</reference>
<name>A0ABY7EAB3_MYAAR</name>
<dbReference type="EMBL" id="CP111016">
    <property type="protein sequence ID" value="WAR06069.1"/>
    <property type="molecule type" value="Genomic_DNA"/>
</dbReference>
<organism evidence="1 2">
    <name type="scientific">Mya arenaria</name>
    <name type="common">Soft-shell clam</name>
    <dbReference type="NCBI Taxonomy" id="6604"/>
    <lineage>
        <taxon>Eukaryota</taxon>
        <taxon>Metazoa</taxon>
        <taxon>Spiralia</taxon>
        <taxon>Lophotrochozoa</taxon>
        <taxon>Mollusca</taxon>
        <taxon>Bivalvia</taxon>
        <taxon>Autobranchia</taxon>
        <taxon>Heteroconchia</taxon>
        <taxon>Euheterodonta</taxon>
        <taxon>Imparidentia</taxon>
        <taxon>Neoheterodontei</taxon>
        <taxon>Myida</taxon>
        <taxon>Myoidea</taxon>
        <taxon>Myidae</taxon>
        <taxon>Mya</taxon>
    </lineage>
</organism>
<evidence type="ECO:0000313" key="1">
    <source>
        <dbReference type="EMBL" id="WAR06069.1"/>
    </source>
</evidence>
<evidence type="ECO:0000313" key="2">
    <source>
        <dbReference type="Proteomes" id="UP001164746"/>
    </source>
</evidence>
<gene>
    <name evidence="1" type="ORF">MAR_021438</name>
</gene>